<dbReference type="SFLD" id="SFLDS00003">
    <property type="entry name" value="Haloacid_Dehalogenase"/>
    <property type="match status" value="1"/>
</dbReference>
<reference evidence="6 7" key="1">
    <citation type="submission" date="2019-10" db="EMBL/GenBank/DDBJ databases">
        <title>Draft Genome Sequence of Cytophagaceae sp. SJW1-29.</title>
        <authorList>
            <person name="Choi A."/>
        </authorList>
    </citation>
    <scope>NUCLEOTIDE SEQUENCE [LARGE SCALE GENOMIC DNA]</scope>
    <source>
        <strain evidence="6 7">SJW1-29</strain>
    </source>
</reference>
<feature type="binding site" evidence="4">
    <location>
        <position position="12"/>
    </location>
    <ligand>
        <name>Mg(2+)</name>
        <dbReference type="ChEBI" id="CHEBI:18420"/>
    </ligand>
</feature>
<evidence type="ECO:0000256" key="2">
    <source>
        <dbReference type="PIRSR" id="PIRSR610972-1"/>
    </source>
</evidence>
<feature type="binding site" evidence="3">
    <location>
        <position position="26"/>
    </location>
    <ligand>
        <name>substrate</name>
    </ligand>
</feature>
<feature type="binding site" evidence="4">
    <location>
        <position position="171"/>
    </location>
    <ligand>
        <name>Mg(2+)</name>
        <dbReference type="ChEBI" id="CHEBI:18420"/>
    </ligand>
</feature>
<feature type="binding site" evidence="3">
    <location>
        <begin position="45"/>
        <end position="50"/>
    </location>
    <ligand>
        <name>substrate</name>
    </ligand>
</feature>
<feature type="site" description="Important for catalytic activity and assists the phosphoryl transfer reaction to Asp8 by balancing charge and orienting the reacting groups" evidence="5">
    <location>
        <position position="146"/>
    </location>
</feature>
<dbReference type="PRINTS" id="PR00413">
    <property type="entry name" value="HADHALOGNASE"/>
</dbReference>
<dbReference type="InterPro" id="IPR010972">
    <property type="entry name" value="Beta-PGM"/>
</dbReference>
<sequence length="218" mass="23526">MSQLKACLFDLDGVVVDTAQFHYAAWKSLANQLGFDLTPEQNEQLKGVSRMESLDIILEIGNVKLDEGTKQRMAAEKNQHYLELCQQMTPEDVLPGVRDFMDQLVAASIKIGLGSASKNARLILAHINMLDRFATIVDGTRITKGKPDPETFLLGAQDLGVEPTDCVVFEDAVAGIQAAKNGGMVAVGVGDPAVLAGSNLVITGFEDLSLATIQYLFE</sequence>
<feature type="binding site" evidence="4">
    <location>
        <position position="170"/>
    </location>
    <ligand>
        <name>Mg(2+)</name>
        <dbReference type="ChEBI" id="CHEBI:18420"/>
    </ligand>
</feature>
<feature type="binding site" evidence="3">
    <location>
        <position position="53"/>
    </location>
    <ligand>
        <name>substrate</name>
    </ligand>
</feature>
<feature type="site" description="Important for catalytic activity and assists the phosphoryl transfer reaction to Asp8 by balancing charge and orienting the reacting groups" evidence="5">
    <location>
        <position position="115"/>
    </location>
</feature>
<dbReference type="PANTHER" id="PTHR43481">
    <property type="entry name" value="FRUCTOSE-1-PHOSPHATE PHOSPHATASE"/>
    <property type="match status" value="1"/>
</dbReference>
<dbReference type="AlphaFoldDB" id="A0A7C9BFK9"/>
<dbReference type="InterPro" id="IPR023198">
    <property type="entry name" value="PGP-like_dom2"/>
</dbReference>
<keyword evidence="6" id="KW-0413">Isomerase</keyword>
<dbReference type="EMBL" id="WHLY01000002">
    <property type="protein sequence ID" value="MPR36496.1"/>
    <property type="molecule type" value="Genomic_DNA"/>
</dbReference>
<dbReference type="SFLD" id="SFLDG01129">
    <property type="entry name" value="C1.5:_HAD__Beta-PGM__Phosphata"/>
    <property type="match status" value="1"/>
</dbReference>
<feature type="active site" description="Proton donor/acceptor" evidence="2">
    <location>
        <position position="10"/>
    </location>
</feature>
<dbReference type="InterPro" id="IPR006439">
    <property type="entry name" value="HAD-SF_hydro_IA"/>
</dbReference>
<proteinExistence type="inferred from homology"/>
<dbReference type="InterPro" id="IPR010976">
    <property type="entry name" value="B-phosphoglucomutase_hydrolase"/>
</dbReference>
<dbReference type="SFLD" id="SFLDG01135">
    <property type="entry name" value="C1.5.6:_HAD__Beta-PGM__Phospha"/>
    <property type="match status" value="1"/>
</dbReference>
<evidence type="ECO:0000256" key="1">
    <source>
        <dbReference type="ARBA" id="ARBA00006171"/>
    </source>
</evidence>
<feature type="binding site" evidence="3">
    <location>
        <position position="77"/>
    </location>
    <ligand>
        <name>substrate</name>
    </ligand>
</feature>
<feature type="binding site" evidence="3">
    <location>
        <begin position="115"/>
        <end position="119"/>
    </location>
    <ligand>
        <name>substrate</name>
    </ligand>
</feature>
<dbReference type="PANTHER" id="PTHR43481:SF4">
    <property type="entry name" value="GLYCEROL-1-PHOSPHATE PHOSPHOHYDROLASE 1-RELATED"/>
    <property type="match status" value="1"/>
</dbReference>
<dbReference type="GO" id="GO:0005975">
    <property type="term" value="P:carbohydrate metabolic process"/>
    <property type="evidence" value="ECO:0007669"/>
    <property type="project" value="InterPro"/>
</dbReference>
<feature type="binding site" evidence="4">
    <location>
        <position position="10"/>
    </location>
    <ligand>
        <name>Mg(2+)</name>
        <dbReference type="ChEBI" id="CHEBI:18420"/>
    </ligand>
</feature>
<accession>A0A7C9BFK9</accession>
<gene>
    <name evidence="6" type="primary">pgmB</name>
    <name evidence="6" type="ORF">GBK04_24945</name>
</gene>
<comment type="similarity">
    <text evidence="1">Belongs to the HAD-like hydrolase superfamily. CbbY/CbbZ/Gph/YieH family.</text>
</comment>
<dbReference type="GO" id="GO:0050308">
    <property type="term" value="F:sugar-phosphatase activity"/>
    <property type="evidence" value="ECO:0007669"/>
    <property type="project" value="TreeGrafter"/>
</dbReference>
<evidence type="ECO:0000313" key="7">
    <source>
        <dbReference type="Proteomes" id="UP000479293"/>
    </source>
</evidence>
<feature type="binding site" evidence="3">
    <location>
        <begin position="10"/>
        <end position="12"/>
    </location>
    <ligand>
        <name>substrate</name>
    </ligand>
</feature>
<comment type="caution">
    <text evidence="6">The sequence shown here is derived from an EMBL/GenBank/DDBJ whole genome shotgun (WGS) entry which is preliminary data.</text>
</comment>
<keyword evidence="4" id="KW-0460">Magnesium</keyword>
<feature type="active site" description="Proton donor/acceptor" evidence="2">
    <location>
        <position position="12"/>
    </location>
</feature>
<dbReference type="GO" id="GO:0000287">
    <property type="term" value="F:magnesium ion binding"/>
    <property type="evidence" value="ECO:0007669"/>
    <property type="project" value="InterPro"/>
</dbReference>
<dbReference type="Pfam" id="PF00702">
    <property type="entry name" value="Hydrolase"/>
    <property type="match status" value="1"/>
</dbReference>
<dbReference type="SUPFAM" id="SSF56784">
    <property type="entry name" value="HAD-like"/>
    <property type="match status" value="1"/>
</dbReference>
<dbReference type="GO" id="GO:0008801">
    <property type="term" value="F:beta-phosphoglucomutase activity"/>
    <property type="evidence" value="ECO:0007669"/>
    <property type="project" value="UniProtKB-EC"/>
</dbReference>
<evidence type="ECO:0000256" key="3">
    <source>
        <dbReference type="PIRSR" id="PIRSR610972-2"/>
    </source>
</evidence>
<evidence type="ECO:0000256" key="5">
    <source>
        <dbReference type="PIRSR" id="PIRSR610972-4"/>
    </source>
</evidence>
<evidence type="ECO:0000313" key="6">
    <source>
        <dbReference type="EMBL" id="MPR36496.1"/>
    </source>
</evidence>
<dbReference type="Proteomes" id="UP000479293">
    <property type="component" value="Unassembled WGS sequence"/>
</dbReference>
<name>A0A7C9BFK9_9BACT</name>
<dbReference type="InterPro" id="IPR051806">
    <property type="entry name" value="HAD-like_SPP"/>
</dbReference>
<feature type="binding site" evidence="3">
    <location>
        <position position="146"/>
    </location>
    <ligand>
        <name>substrate</name>
    </ligand>
</feature>
<dbReference type="RefSeq" id="WP_152764443.1">
    <property type="nucleotide sequence ID" value="NZ_WHLY01000002.1"/>
</dbReference>
<protein>
    <submittedName>
        <fullName evidence="6">Beta-phosphoglucomutase</fullName>
        <ecNumber evidence="6">5.4.2.6</ecNumber>
    </submittedName>
</protein>
<dbReference type="EC" id="5.4.2.6" evidence="6"/>
<dbReference type="NCBIfam" id="TIGR02009">
    <property type="entry name" value="PGMB-YQAB-SF"/>
    <property type="match status" value="1"/>
</dbReference>
<dbReference type="InterPro" id="IPR023214">
    <property type="entry name" value="HAD_sf"/>
</dbReference>
<dbReference type="InterPro" id="IPR036412">
    <property type="entry name" value="HAD-like_sf"/>
</dbReference>
<dbReference type="CDD" id="cd02598">
    <property type="entry name" value="HAD_BPGM"/>
    <property type="match status" value="1"/>
</dbReference>
<dbReference type="NCBIfam" id="TIGR01509">
    <property type="entry name" value="HAD-SF-IA-v3"/>
    <property type="match status" value="1"/>
</dbReference>
<dbReference type="NCBIfam" id="TIGR01990">
    <property type="entry name" value="bPGM"/>
    <property type="match status" value="1"/>
</dbReference>
<evidence type="ECO:0000256" key="4">
    <source>
        <dbReference type="PIRSR" id="PIRSR610972-3"/>
    </source>
</evidence>
<keyword evidence="4" id="KW-0479">Metal-binding</keyword>
<dbReference type="Gene3D" id="1.10.150.240">
    <property type="entry name" value="Putative phosphatase, domain 2"/>
    <property type="match status" value="1"/>
</dbReference>
<dbReference type="Gene3D" id="3.40.50.1000">
    <property type="entry name" value="HAD superfamily/HAD-like"/>
    <property type="match status" value="1"/>
</dbReference>
<comment type="cofactor">
    <cofactor evidence="4">
        <name>Mg(2+)</name>
        <dbReference type="ChEBI" id="CHEBI:18420"/>
    </cofactor>
    <text evidence="4">Binds 2 magnesium ions per subunit.</text>
</comment>
<organism evidence="6 7">
    <name type="scientific">Salmonirosea aquatica</name>
    <dbReference type="NCBI Taxonomy" id="2654236"/>
    <lineage>
        <taxon>Bacteria</taxon>
        <taxon>Pseudomonadati</taxon>
        <taxon>Bacteroidota</taxon>
        <taxon>Cytophagia</taxon>
        <taxon>Cytophagales</taxon>
        <taxon>Spirosomataceae</taxon>
        <taxon>Salmonirosea</taxon>
    </lineage>
</organism>
<keyword evidence="7" id="KW-1185">Reference proteome</keyword>